<dbReference type="EMBL" id="BMAO01019222">
    <property type="protein sequence ID" value="GFR29161.1"/>
    <property type="molecule type" value="Genomic_DNA"/>
</dbReference>
<comment type="caution">
    <text evidence="2">The sequence shown here is derived from an EMBL/GenBank/DDBJ whole genome shotgun (WGS) entry which is preliminary data.</text>
</comment>
<dbReference type="AlphaFoldDB" id="A0A8X6HS27"/>
<sequence length="68" mass="7448">MNHPPSPKDLGGGKLFKPRMPWTQANPSDTDYFIGQVSEEHESLLEANFKQAAPSPLTGTLLTSLPKK</sequence>
<evidence type="ECO:0000313" key="2">
    <source>
        <dbReference type="EMBL" id="GFR29161.1"/>
    </source>
</evidence>
<evidence type="ECO:0000313" key="3">
    <source>
        <dbReference type="Proteomes" id="UP000887116"/>
    </source>
</evidence>
<keyword evidence="3" id="KW-1185">Reference proteome</keyword>
<name>A0A8X6HS27_TRICU</name>
<gene>
    <name evidence="2" type="ORF">TNCT_27091</name>
</gene>
<reference evidence="2" key="1">
    <citation type="submission" date="2020-07" db="EMBL/GenBank/DDBJ databases">
        <title>Multicomponent nature underlies the extraordinary mechanical properties of spider dragline silk.</title>
        <authorList>
            <person name="Kono N."/>
            <person name="Nakamura H."/>
            <person name="Mori M."/>
            <person name="Yoshida Y."/>
            <person name="Ohtoshi R."/>
            <person name="Malay A.D."/>
            <person name="Moran D.A.P."/>
            <person name="Tomita M."/>
            <person name="Numata K."/>
            <person name="Arakawa K."/>
        </authorList>
    </citation>
    <scope>NUCLEOTIDE SEQUENCE</scope>
</reference>
<accession>A0A8X6HS27</accession>
<protein>
    <submittedName>
        <fullName evidence="2">Uncharacterized protein</fullName>
    </submittedName>
</protein>
<proteinExistence type="predicted"/>
<feature type="region of interest" description="Disordered" evidence="1">
    <location>
        <begin position="1"/>
        <end position="27"/>
    </location>
</feature>
<evidence type="ECO:0000256" key="1">
    <source>
        <dbReference type="SAM" id="MobiDB-lite"/>
    </source>
</evidence>
<organism evidence="2 3">
    <name type="scientific">Trichonephila clavata</name>
    <name type="common">Joro spider</name>
    <name type="synonym">Nephila clavata</name>
    <dbReference type="NCBI Taxonomy" id="2740835"/>
    <lineage>
        <taxon>Eukaryota</taxon>
        <taxon>Metazoa</taxon>
        <taxon>Ecdysozoa</taxon>
        <taxon>Arthropoda</taxon>
        <taxon>Chelicerata</taxon>
        <taxon>Arachnida</taxon>
        <taxon>Araneae</taxon>
        <taxon>Araneomorphae</taxon>
        <taxon>Entelegynae</taxon>
        <taxon>Araneoidea</taxon>
        <taxon>Nephilidae</taxon>
        <taxon>Trichonephila</taxon>
    </lineage>
</organism>
<dbReference type="Proteomes" id="UP000887116">
    <property type="component" value="Unassembled WGS sequence"/>
</dbReference>